<keyword evidence="1" id="KW-0677">Repeat</keyword>
<name>D3PCN5_DEFDS</name>
<feature type="repeat" description="ANK" evidence="3">
    <location>
        <begin position="102"/>
        <end position="134"/>
    </location>
</feature>
<gene>
    <name evidence="4" type="ordered locus">DEFDS_0882</name>
</gene>
<evidence type="ECO:0000256" key="2">
    <source>
        <dbReference type="ARBA" id="ARBA00023043"/>
    </source>
</evidence>
<dbReference type="PROSITE" id="PS50088">
    <property type="entry name" value="ANK_REPEAT"/>
    <property type="match status" value="6"/>
</dbReference>
<feature type="repeat" description="ANK" evidence="3">
    <location>
        <begin position="275"/>
        <end position="304"/>
    </location>
</feature>
<dbReference type="AlphaFoldDB" id="D3PCN5"/>
<dbReference type="SUPFAM" id="SSF48403">
    <property type="entry name" value="Ankyrin repeat"/>
    <property type="match status" value="2"/>
</dbReference>
<feature type="repeat" description="ANK" evidence="3">
    <location>
        <begin position="135"/>
        <end position="167"/>
    </location>
</feature>
<dbReference type="Pfam" id="PF12796">
    <property type="entry name" value="Ank_2"/>
    <property type="match status" value="2"/>
</dbReference>
<dbReference type="SMART" id="SM00248">
    <property type="entry name" value="ANK"/>
    <property type="match status" value="8"/>
</dbReference>
<dbReference type="KEGG" id="ddf:DEFDS_0882"/>
<dbReference type="InterPro" id="IPR036770">
    <property type="entry name" value="Ankyrin_rpt-contain_sf"/>
</dbReference>
<dbReference type="Proteomes" id="UP000001520">
    <property type="component" value="Chromosome"/>
</dbReference>
<proteinExistence type="predicted"/>
<protein>
    <submittedName>
        <fullName evidence="4">Uncharacterized protein</fullName>
    </submittedName>
</protein>
<accession>D3PCN5</accession>
<reference evidence="4 5" key="1">
    <citation type="journal article" date="2010" name="DNA Res.">
        <title>Bacterial lifestyle in a deep-sea hydrothermal vent chimney revealed by the genome sequence of the thermophilic bacterium Deferribacter desulfuricans SSM1.</title>
        <authorList>
            <person name="Takaki Y."/>
            <person name="Shimamura S."/>
            <person name="Nakagawa S."/>
            <person name="Fukuhara Y."/>
            <person name="Horikawa H."/>
            <person name="Ankai A."/>
            <person name="Harada T."/>
            <person name="Hosoyama A."/>
            <person name="Oguchi A."/>
            <person name="Fukui S."/>
            <person name="Fujita N."/>
            <person name="Takami H."/>
            <person name="Takai K."/>
        </authorList>
    </citation>
    <scope>NUCLEOTIDE SEQUENCE [LARGE SCALE GENOMIC DNA]</scope>
    <source>
        <strain evidence="5">DSM 14783 / JCM 11476 / NBRC 101012 / SSM1</strain>
    </source>
</reference>
<organism evidence="4 5">
    <name type="scientific">Deferribacter desulfuricans (strain DSM 14783 / JCM 11476 / NBRC 101012 / SSM1)</name>
    <dbReference type="NCBI Taxonomy" id="639282"/>
    <lineage>
        <taxon>Bacteria</taxon>
        <taxon>Pseudomonadati</taxon>
        <taxon>Deferribacterota</taxon>
        <taxon>Deferribacteres</taxon>
        <taxon>Deferribacterales</taxon>
        <taxon>Deferribacteraceae</taxon>
        <taxon>Deferribacter</taxon>
    </lineage>
</organism>
<dbReference type="eggNOG" id="COG0666">
    <property type="taxonomic scope" value="Bacteria"/>
</dbReference>
<dbReference type="PRINTS" id="PR01415">
    <property type="entry name" value="ANKYRIN"/>
</dbReference>
<dbReference type="STRING" id="639282.DEFDS_0882"/>
<feature type="repeat" description="ANK" evidence="3">
    <location>
        <begin position="69"/>
        <end position="101"/>
    </location>
</feature>
<dbReference type="InterPro" id="IPR002110">
    <property type="entry name" value="Ankyrin_rpt"/>
</dbReference>
<evidence type="ECO:0000256" key="1">
    <source>
        <dbReference type="ARBA" id="ARBA00022737"/>
    </source>
</evidence>
<dbReference type="PANTHER" id="PTHR24171">
    <property type="entry name" value="ANKYRIN REPEAT DOMAIN-CONTAINING PROTEIN 39-RELATED"/>
    <property type="match status" value="1"/>
</dbReference>
<dbReference type="PROSITE" id="PS50297">
    <property type="entry name" value="ANK_REP_REGION"/>
    <property type="match status" value="6"/>
</dbReference>
<dbReference type="OrthoDB" id="13225at2"/>
<keyword evidence="2 3" id="KW-0040">ANK repeat</keyword>
<feature type="repeat" description="ANK" evidence="3">
    <location>
        <begin position="305"/>
        <end position="337"/>
    </location>
</feature>
<dbReference type="Gene3D" id="1.25.40.20">
    <property type="entry name" value="Ankyrin repeat-containing domain"/>
    <property type="match status" value="3"/>
</dbReference>
<evidence type="ECO:0000313" key="4">
    <source>
        <dbReference type="EMBL" id="BAI80358.1"/>
    </source>
</evidence>
<sequence length="388" mass="44698">MKSFFMDFLKKDESEIIEKLKNLIIQAGDINKLYDHDSHIMFHALQFRYYDIVNFLIDNGIDLNIRNFDGFSLLHSAVVAENFELVKKLLEKGVPADIGDNYGDAPLIWACGRKRFDIATYLLKHGANVNHKNIFGQTALYDMAYCGNLEGVKFLIKNGAKIDTKDNLNQTPLFLIGMDDLDDDKNDNNEFLEVAEYLISIRLDVDERDIFGLTPIIYAWFAKAFDLIKLYTKYSKEISYKDVTNNNLMKFLNNFLTGYDYINLKEIYNKPIYTTPLHIATYIGNFDIVKFFIHKGINVNVRNAMKNTPLHEAAFREHFEIVKLLIENGADVNALNETKDTPIHYALLKRNKKITKILVKAGADLTIENNLGVIPEERVHLVLKHNDE</sequence>
<dbReference type="EMBL" id="AP011529">
    <property type="protein sequence ID" value="BAI80358.1"/>
    <property type="molecule type" value="Genomic_DNA"/>
</dbReference>
<keyword evidence="5" id="KW-1185">Reference proteome</keyword>
<feature type="repeat" description="ANK" evidence="3">
    <location>
        <begin position="338"/>
        <end position="370"/>
    </location>
</feature>
<dbReference type="RefSeq" id="WP_013007605.1">
    <property type="nucleotide sequence ID" value="NC_013939.1"/>
</dbReference>
<dbReference type="HOGENOM" id="CLU_677427_0_0_0"/>
<evidence type="ECO:0000256" key="3">
    <source>
        <dbReference type="PROSITE-ProRule" id="PRU00023"/>
    </source>
</evidence>
<evidence type="ECO:0000313" key="5">
    <source>
        <dbReference type="Proteomes" id="UP000001520"/>
    </source>
</evidence>